<dbReference type="Gene3D" id="3.10.580.10">
    <property type="entry name" value="CBS-domain"/>
    <property type="match status" value="1"/>
</dbReference>
<reference evidence="5" key="1">
    <citation type="submission" date="2016-10" db="EMBL/GenBank/DDBJ databases">
        <authorList>
            <person name="Varghese N."/>
            <person name="Submissions S."/>
        </authorList>
    </citation>
    <scope>NUCLEOTIDE SEQUENCE [LARGE SCALE GENOMIC DNA]</scope>
    <source>
        <strain evidence="5">DSM 100420</strain>
    </source>
</reference>
<evidence type="ECO:0000313" key="4">
    <source>
        <dbReference type="EMBL" id="SDZ40588.1"/>
    </source>
</evidence>
<evidence type="ECO:0000313" key="5">
    <source>
        <dbReference type="Proteomes" id="UP000198914"/>
    </source>
</evidence>
<dbReference type="EMBL" id="FNPX01000013">
    <property type="protein sequence ID" value="SDZ40588.1"/>
    <property type="molecule type" value="Genomic_DNA"/>
</dbReference>
<evidence type="ECO:0000259" key="3">
    <source>
        <dbReference type="PROSITE" id="PS51371"/>
    </source>
</evidence>
<dbReference type="STRING" id="1244108.SAMN05444004_11356"/>
<dbReference type="RefSeq" id="WP_244504668.1">
    <property type="nucleotide sequence ID" value="NZ_FNPX01000013.1"/>
</dbReference>
<dbReference type="SMART" id="SM00116">
    <property type="entry name" value="CBS"/>
    <property type="match status" value="2"/>
</dbReference>
<dbReference type="InterPro" id="IPR000644">
    <property type="entry name" value="CBS_dom"/>
</dbReference>
<keyword evidence="1 2" id="KW-0129">CBS domain</keyword>
<dbReference type="SUPFAM" id="SSF54631">
    <property type="entry name" value="CBS-domain pair"/>
    <property type="match status" value="1"/>
</dbReference>
<dbReference type="InterPro" id="IPR046342">
    <property type="entry name" value="CBS_dom_sf"/>
</dbReference>
<proteinExistence type="predicted"/>
<name>A0A1H3SSD7_9RHOB</name>
<feature type="domain" description="CBS" evidence="3">
    <location>
        <begin position="89"/>
        <end position="142"/>
    </location>
</feature>
<evidence type="ECO:0000256" key="2">
    <source>
        <dbReference type="PROSITE-ProRule" id="PRU00703"/>
    </source>
</evidence>
<dbReference type="Proteomes" id="UP000198914">
    <property type="component" value="Unassembled WGS sequence"/>
</dbReference>
<dbReference type="PANTHER" id="PTHR43080:SF26">
    <property type="entry name" value="REGULATORY PROTEIN"/>
    <property type="match status" value="1"/>
</dbReference>
<organism evidence="4 5">
    <name type="scientific">Jannaschia faecimaris</name>
    <dbReference type="NCBI Taxonomy" id="1244108"/>
    <lineage>
        <taxon>Bacteria</taxon>
        <taxon>Pseudomonadati</taxon>
        <taxon>Pseudomonadota</taxon>
        <taxon>Alphaproteobacteria</taxon>
        <taxon>Rhodobacterales</taxon>
        <taxon>Roseobacteraceae</taxon>
        <taxon>Jannaschia</taxon>
    </lineage>
</organism>
<dbReference type="Pfam" id="PF00571">
    <property type="entry name" value="CBS"/>
    <property type="match status" value="2"/>
</dbReference>
<dbReference type="PANTHER" id="PTHR43080">
    <property type="entry name" value="CBS DOMAIN-CONTAINING PROTEIN CBSX3, MITOCHONDRIAL"/>
    <property type="match status" value="1"/>
</dbReference>
<feature type="domain" description="CBS" evidence="3">
    <location>
        <begin position="22"/>
        <end position="78"/>
    </location>
</feature>
<dbReference type="InterPro" id="IPR051257">
    <property type="entry name" value="Diverse_CBS-Domain"/>
</dbReference>
<keyword evidence="5" id="KW-1185">Reference proteome</keyword>
<evidence type="ECO:0000256" key="1">
    <source>
        <dbReference type="ARBA" id="ARBA00023122"/>
    </source>
</evidence>
<dbReference type="CDD" id="cd04629">
    <property type="entry name" value="CBS_pair_bac"/>
    <property type="match status" value="1"/>
</dbReference>
<gene>
    <name evidence="4" type="ORF">SAMN05444004_11356</name>
</gene>
<protein>
    <submittedName>
        <fullName evidence="4">CBS domain-containing protein</fullName>
    </submittedName>
</protein>
<dbReference type="AlphaFoldDB" id="A0A1H3SSD7"/>
<sequence length="142" mass="15710">MSVRAASKPRIPMTDGRISSVMRTNVLRLSADTPIRTATARLLDQRQSAAPVLDAAGRLIGILTEKDCFRPALNASYYQQWSGTVADAMSTYVSTMDHDTDIVAAANIFLDRPFRRYPVVQDGELVGMLDRADLLQVFLEYG</sequence>
<dbReference type="InterPro" id="IPR044729">
    <property type="entry name" value="CBS_bac"/>
</dbReference>
<dbReference type="PROSITE" id="PS51371">
    <property type="entry name" value="CBS"/>
    <property type="match status" value="2"/>
</dbReference>
<accession>A0A1H3SSD7</accession>